<dbReference type="Proteomes" id="UP001138921">
    <property type="component" value="Unassembled WGS sequence"/>
</dbReference>
<evidence type="ECO:0000313" key="1">
    <source>
        <dbReference type="EMBL" id="MBT1159411.1"/>
    </source>
</evidence>
<gene>
    <name evidence="1" type="ORF">J1C56_27965</name>
</gene>
<reference evidence="1" key="1">
    <citation type="journal article" date="2021" name="Microorganisms">
        <title>Phylogenomic Reconstruction and Metabolic Potential of the Genus Aminobacter.</title>
        <authorList>
            <person name="Artuso I."/>
            <person name="Turrini P."/>
            <person name="Pirolo M."/>
            <person name="Lugli G.A."/>
            <person name="Ventura M."/>
            <person name="Visca P."/>
        </authorList>
    </citation>
    <scope>NUCLEOTIDE SEQUENCE</scope>
    <source>
        <strain evidence="1">LMG 26462</strain>
    </source>
</reference>
<name>A0A9X1AH28_9HYPH</name>
<accession>A0A9X1AH28</accession>
<sequence>MMRPQKDGDAVIGPFIEKTSLEAVLSEMGRLAIQACKHLIAFFPSDWQQGVAPRLGFAEATREWLATFYPEAPGA</sequence>
<proteinExistence type="predicted"/>
<evidence type="ECO:0000313" key="2">
    <source>
        <dbReference type="Proteomes" id="UP001138921"/>
    </source>
</evidence>
<reference evidence="1" key="2">
    <citation type="submission" date="2021-03" db="EMBL/GenBank/DDBJ databases">
        <authorList>
            <person name="Artuso I."/>
            <person name="Turrini P."/>
            <person name="Pirolo M."/>
            <person name="Lugli G.A."/>
            <person name="Ventura M."/>
            <person name="Visca P."/>
        </authorList>
    </citation>
    <scope>NUCLEOTIDE SEQUENCE</scope>
    <source>
        <strain evidence="1">LMG 26462</strain>
    </source>
</reference>
<keyword evidence="2" id="KW-1185">Reference proteome</keyword>
<dbReference type="EMBL" id="JAFLWW010000011">
    <property type="protein sequence ID" value="MBT1159411.1"/>
    <property type="molecule type" value="Genomic_DNA"/>
</dbReference>
<comment type="caution">
    <text evidence="1">The sequence shown here is derived from an EMBL/GenBank/DDBJ whole genome shotgun (WGS) entry which is preliminary data.</text>
</comment>
<dbReference type="AlphaFoldDB" id="A0A9X1AH28"/>
<protein>
    <submittedName>
        <fullName evidence="1">Uncharacterized protein</fullName>
    </submittedName>
</protein>
<organism evidence="1 2">
    <name type="scientific">Aminobacter anthyllidis</name>
    <dbReference type="NCBI Taxonomy" id="1035067"/>
    <lineage>
        <taxon>Bacteria</taxon>
        <taxon>Pseudomonadati</taxon>
        <taxon>Pseudomonadota</taxon>
        <taxon>Alphaproteobacteria</taxon>
        <taxon>Hyphomicrobiales</taxon>
        <taxon>Phyllobacteriaceae</taxon>
        <taxon>Aminobacter</taxon>
    </lineage>
</organism>